<evidence type="ECO:0000259" key="2">
    <source>
        <dbReference type="Pfam" id="PF00144"/>
    </source>
</evidence>
<reference evidence="4" key="1">
    <citation type="journal article" date="2020" name="Stud. Mycol.">
        <title>101 Dothideomycetes genomes: a test case for predicting lifestyles and emergence of pathogens.</title>
        <authorList>
            <person name="Haridas S."/>
            <person name="Albert R."/>
            <person name="Binder M."/>
            <person name="Bloem J."/>
            <person name="Labutti K."/>
            <person name="Salamov A."/>
            <person name="Andreopoulos B."/>
            <person name="Baker S."/>
            <person name="Barry K."/>
            <person name="Bills G."/>
            <person name="Bluhm B."/>
            <person name="Cannon C."/>
            <person name="Castanera R."/>
            <person name="Culley D."/>
            <person name="Daum C."/>
            <person name="Ezra D."/>
            <person name="Gonzalez J."/>
            <person name="Henrissat B."/>
            <person name="Kuo A."/>
            <person name="Liang C."/>
            <person name="Lipzen A."/>
            <person name="Lutzoni F."/>
            <person name="Magnuson J."/>
            <person name="Mondo S."/>
            <person name="Nolan M."/>
            <person name="Ohm R."/>
            <person name="Pangilinan J."/>
            <person name="Park H.-J."/>
            <person name="Ramirez L."/>
            <person name="Alfaro M."/>
            <person name="Sun H."/>
            <person name="Tritt A."/>
            <person name="Yoshinaga Y."/>
            <person name="Zwiers L.-H."/>
            <person name="Turgeon B."/>
            <person name="Goodwin S."/>
            <person name="Spatafora J."/>
            <person name="Crous P."/>
            <person name="Grigoriev I."/>
        </authorList>
    </citation>
    <scope>NUCLEOTIDE SEQUENCE</scope>
    <source>
        <strain evidence="4">CBS 133067</strain>
    </source>
</reference>
<feature type="chain" id="PRO_5040124565" evidence="1">
    <location>
        <begin position="21"/>
        <end position="600"/>
    </location>
</feature>
<protein>
    <submittedName>
        <fullName evidence="4">Beta-lactamase/transpeptidase-like protein</fullName>
    </submittedName>
</protein>
<evidence type="ECO:0000259" key="3">
    <source>
        <dbReference type="Pfam" id="PF26335"/>
    </source>
</evidence>
<evidence type="ECO:0000313" key="5">
    <source>
        <dbReference type="Proteomes" id="UP000799772"/>
    </source>
</evidence>
<gene>
    <name evidence="4" type="ORF">NA57DRAFT_45626</name>
</gene>
<evidence type="ECO:0000256" key="1">
    <source>
        <dbReference type="SAM" id="SignalP"/>
    </source>
</evidence>
<dbReference type="Pfam" id="PF00144">
    <property type="entry name" value="Beta-lactamase"/>
    <property type="match status" value="1"/>
</dbReference>
<dbReference type="SUPFAM" id="SSF56601">
    <property type="entry name" value="beta-lactamase/transpeptidase-like"/>
    <property type="match status" value="1"/>
</dbReference>
<dbReference type="OrthoDB" id="10250282at2759"/>
<proteinExistence type="predicted"/>
<dbReference type="InterPro" id="IPR001466">
    <property type="entry name" value="Beta-lactam-related"/>
</dbReference>
<keyword evidence="1" id="KW-0732">Signal</keyword>
<evidence type="ECO:0000313" key="4">
    <source>
        <dbReference type="EMBL" id="KAF2094653.1"/>
    </source>
</evidence>
<dbReference type="AlphaFoldDB" id="A0A9P4I730"/>
<feature type="domain" description="Beta-lactamase-like ARB-00930-like C-terminal" evidence="3">
    <location>
        <begin position="454"/>
        <end position="599"/>
    </location>
</feature>
<keyword evidence="5" id="KW-1185">Reference proteome</keyword>
<feature type="signal peptide" evidence="1">
    <location>
        <begin position="1"/>
        <end position="20"/>
    </location>
</feature>
<dbReference type="InterPro" id="IPR051478">
    <property type="entry name" value="Beta-lactamase-like_AB/R"/>
</dbReference>
<dbReference type="InterPro" id="IPR012338">
    <property type="entry name" value="Beta-lactam/transpept-like"/>
</dbReference>
<dbReference type="EMBL" id="ML978133">
    <property type="protein sequence ID" value="KAF2094653.1"/>
    <property type="molecule type" value="Genomic_DNA"/>
</dbReference>
<accession>A0A9P4I730</accession>
<dbReference type="Gene3D" id="3.40.710.10">
    <property type="entry name" value="DD-peptidase/beta-lactamase superfamily"/>
    <property type="match status" value="1"/>
</dbReference>
<comment type="caution">
    <text evidence="4">The sequence shown here is derived from an EMBL/GenBank/DDBJ whole genome shotgun (WGS) entry which is preliminary data.</text>
</comment>
<name>A0A9P4I730_9PEZI</name>
<organism evidence="4 5">
    <name type="scientific">Rhizodiscina lignyota</name>
    <dbReference type="NCBI Taxonomy" id="1504668"/>
    <lineage>
        <taxon>Eukaryota</taxon>
        <taxon>Fungi</taxon>
        <taxon>Dikarya</taxon>
        <taxon>Ascomycota</taxon>
        <taxon>Pezizomycotina</taxon>
        <taxon>Dothideomycetes</taxon>
        <taxon>Pleosporomycetidae</taxon>
        <taxon>Aulographales</taxon>
        <taxon>Rhizodiscinaceae</taxon>
        <taxon>Rhizodiscina</taxon>
    </lineage>
</organism>
<dbReference type="PANTHER" id="PTHR22935:SF97">
    <property type="entry name" value="BETA-LACTAMASE-RELATED DOMAIN-CONTAINING PROTEIN"/>
    <property type="match status" value="1"/>
</dbReference>
<dbReference type="InterPro" id="IPR058664">
    <property type="entry name" value="ARB_00930-like_C"/>
</dbReference>
<sequence length="600" mass="64324">MRLSLHTLFLVPLTLASVLADFTGPSYPAPHDLTSKKSLIPAAWKNTTAVLQKYIDSGNKSTTVSDGISSMWNVTFSVGMFSLHDPAATDLQFHYTSPEVANAANGTHKVDSDSIYRIASVTKVFTVLAGLLNLNETDWSRPLSDIVPALRDYSKKNPGEKDPVYTVEWDKITPLALSAQIGGVPRDAWPESDLLATAEIELVLGGDKQAVPDLIEEGFPPVPTNDPLAFPPCLVPTCGESQWIAGLEDRHPSFLPFTSPGYSDNGFASLGLAISHLTGKNMTQLYQESIFGPLGMSSSNSSTPPESLWYRSVIPGDYTNFDIDAGINVATGGLLSTTSDLAKLGLGILDSKLMSDAQTRRWLKPFSHTADIHYSVGRPWEIMRYVHPNGVVTDLYTKSGQSGAYSSWFVLLPDYDAGFSILGASTYTGILDIITTIADTVTDSILPAITEQAMAEVGSNYAGEYTSTVEGLNSSLTLTVNKTEGAAPGLAITSWISNGTDLIAPDGIFSSFLSLRAVPSIQAPETGKMAFRLVNTADPPSGNKAVSGLFSTFVDGDWIGVDAQQYGGIATHYLVFHVDCDGKAETVDLPAWRTTLKKSA</sequence>
<dbReference type="Proteomes" id="UP000799772">
    <property type="component" value="Unassembled WGS sequence"/>
</dbReference>
<dbReference type="Pfam" id="PF26335">
    <property type="entry name" value="ARB_00930_C"/>
    <property type="match status" value="1"/>
</dbReference>
<feature type="domain" description="Beta-lactamase-related" evidence="2">
    <location>
        <begin position="99"/>
        <end position="427"/>
    </location>
</feature>
<dbReference type="PANTHER" id="PTHR22935">
    <property type="entry name" value="PENICILLIN-BINDING PROTEIN"/>
    <property type="match status" value="1"/>
</dbReference>